<dbReference type="Pfam" id="PF00069">
    <property type="entry name" value="Pkinase"/>
    <property type="match status" value="1"/>
</dbReference>
<keyword evidence="4" id="KW-0418">Kinase</keyword>
<dbReference type="CDD" id="cd13999">
    <property type="entry name" value="STKc_MAP3K-like"/>
    <property type="match status" value="1"/>
</dbReference>
<gene>
    <name evidence="6" type="ORF">Poli38472_010885</name>
</gene>
<dbReference type="PANTHER" id="PTHR44329:SF214">
    <property type="entry name" value="PROTEIN KINASE DOMAIN-CONTAINING PROTEIN"/>
    <property type="match status" value="1"/>
</dbReference>
<name>A0A8K1CEH5_PYTOL</name>
<dbReference type="PROSITE" id="PS00107">
    <property type="entry name" value="PROTEIN_KINASE_ATP"/>
    <property type="match status" value="1"/>
</dbReference>
<accession>A0A8K1CEH5</accession>
<dbReference type="PROSITE" id="PS50011">
    <property type="entry name" value="PROTEIN_KINASE_DOM"/>
    <property type="match status" value="1"/>
</dbReference>
<dbReference type="InterPro" id="IPR051681">
    <property type="entry name" value="Ser/Thr_Kinases-Pseudokinases"/>
</dbReference>
<dbReference type="Proteomes" id="UP000794436">
    <property type="component" value="Unassembled WGS sequence"/>
</dbReference>
<evidence type="ECO:0000256" key="1">
    <source>
        <dbReference type="ARBA" id="ARBA00022741"/>
    </source>
</evidence>
<dbReference type="EMBL" id="SPLM01000075">
    <property type="protein sequence ID" value="TMW61822.1"/>
    <property type="molecule type" value="Genomic_DNA"/>
</dbReference>
<dbReference type="Gene3D" id="1.10.510.10">
    <property type="entry name" value="Transferase(Phosphotransferase) domain 1"/>
    <property type="match status" value="1"/>
</dbReference>
<keyword evidence="2 3" id="KW-0067">ATP-binding</keyword>
<dbReference type="GO" id="GO:0005524">
    <property type="term" value="F:ATP binding"/>
    <property type="evidence" value="ECO:0007669"/>
    <property type="project" value="UniProtKB-UniRule"/>
</dbReference>
<dbReference type="AlphaFoldDB" id="A0A8K1CEH5"/>
<dbReference type="SUPFAM" id="SSF56112">
    <property type="entry name" value="Protein kinase-like (PK-like)"/>
    <property type="match status" value="1"/>
</dbReference>
<dbReference type="InterPro" id="IPR017441">
    <property type="entry name" value="Protein_kinase_ATP_BS"/>
</dbReference>
<organism evidence="6 7">
    <name type="scientific">Pythium oligandrum</name>
    <name type="common">Mycoparasitic fungus</name>
    <dbReference type="NCBI Taxonomy" id="41045"/>
    <lineage>
        <taxon>Eukaryota</taxon>
        <taxon>Sar</taxon>
        <taxon>Stramenopiles</taxon>
        <taxon>Oomycota</taxon>
        <taxon>Peronosporomycetes</taxon>
        <taxon>Pythiales</taxon>
        <taxon>Pythiaceae</taxon>
        <taxon>Pythium</taxon>
    </lineage>
</organism>
<dbReference type="OrthoDB" id="4062651at2759"/>
<comment type="caution">
    <text evidence="6">The sequence shown here is derived from an EMBL/GenBank/DDBJ whole genome shotgun (WGS) entry which is preliminary data.</text>
</comment>
<feature type="domain" description="Protein kinase" evidence="5">
    <location>
        <begin position="35"/>
        <end position="299"/>
    </location>
</feature>
<keyword evidence="4" id="KW-0808">Transferase</keyword>
<keyword evidence="4" id="KW-0723">Serine/threonine-protein kinase</keyword>
<feature type="binding site" evidence="3">
    <location>
        <position position="62"/>
    </location>
    <ligand>
        <name>ATP</name>
        <dbReference type="ChEBI" id="CHEBI:30616"/>
    </ligand>
</feature>
<evidence type="ECO:0000256" key="4">
    <source>
        <dbReference type="RuleBase" id="RU000304"/>
    </source>
</evidence>
<dbReference type="GO" id="GO:0004674">
    <property type="term" value="F:protein serine/threonine kinase activity"/>
    <property type="evidence" value="ECO:0007669"/>
    <property type="project" value="UniProtKB-KW"/>
</dbReference>
<dbReference type="PANTHER" id="PTHR44329">
    <property type="entry name" value="SERINE/THREONINE-PROTEIN KINASE TNNI3K-RELATED"/>
    <property type="match status" value="1"/>
</dbReference>
<keyword evidence="7" id="KW-1185">Reference proteome</keyword>
<dbReference type="SMART" id="SM00220">
    <property type="entry name" value="S_TKc"/>
    <property type="match status" value="1"/>
</dbReference>
<evidence type="ECO:0000313" key="7">
    <source>
        <dbReference type="Proteomes" id="UP000794436"/>
    </source>
</evidence>
<proteinExistence type="inferred from homology"/>
<evidence type="ECO:0000256" key="3">
    <source>
        <dbReference type="PROSITE-ProRule" id="PRU10141"/>
    </source>
</evidence>
<protein>
    <recommendedName>
        <fullName evidence="5">Protein kinase domain-containing protein</fullName>
    </recommendedName>
</protein>
<keyword evidence="1 3" id="KW-0547">Nucleotide-binding</keyword>
<evidence type="ECO:0000256" key="2">
    <source>
        <dbReference type="ARBA" id="ARBA00022840"/>
    </source>
</evidence>
<evidence type="ECO:0000259" key="5">
    <source>
        <dbReference type="PROSITE" id="PS50011"/>
    </source>
</evidence>
<reference evidence="6" key="1">
    <citation type="submission" date="2019-03" db="EMBL/GenBank/DDBJ databases">
        <title>Long read genome sequence of the mycoparasitic Pythium oligandrum ATCC 38472 isolated from sugarbeet rhizosphere.</title>
        <authorList>
            <person name="Gaulin E."/>
        </authorList>
    </citation>
    <scope>NUCLEOTIDE SEQUENCE</scope>
    <source>
        <strain evidence="6">ATCC 38472_TT</strain>
    </source>
</reference>
<dbReference type="InterPro" id="IPR008271">
    <property type="entry name" value="Ser/Thr_kinase_AS"/>
</dbReference>
<sequence>MAKGLVTNEPTASGEESVLWQDEDLSRHRLDASMVQVERLLGTGMYGEVFLATYQQQRVVVKRLKDRNSSRQQIQQFVNEIKMMANFRFPKIVRFIGVVWTKESDVAVVTEYMAGGDLRAYLDSTKRRARDGWTMEKYRIALDIAEALVYLHSLDPPMIHRDLKSCNVLLDGEMNAVLSDFGTTREVDDSSTMTAEVGTALWMAPEFFGGRRYDQSADIYSLGVILSELDTHERPFRTDDLESLDPVHVIGSVISGSVQLCFLPSCPENIRALSIRCTALDPADRPTTLEIAYEQRRLLRVEVQISRSLSRLSQGSSGPRGSVYLSH</sequence>
<comment type="similarity">
    <text evidence="4">Belongs to the protein kinase superfamily.</text>
</comment>
<dbReference type="InterPro" id="IPR000719">
    <property type="entry name" value="Prot_kinase_dom"/>
</dbReference>
<dbReference type="InterPro" id="IPR011009">
    <property type="entry name" value="Kinase-like_dom_sf"/>
</dbReference>
<dbReference type="PROSITE" id="PS00108">
    <property type="entry name" value="PROTEIN_KINASE_ST"/>
    <property type="match status" value="1"/>
</dbReference>
<evidence type="ECO:0000313" key="6">
    <source>
        <dbReference type="EMBL" id="TMW61822.1"/>
    </source>
</evidence>